<dbReference type="InterPro" id="IPR050300">
    <property type="entry name" value="GDXG_lipolytic_enzyme"/>
</dbReference>
<evidence type="ECO:0000313" key="4">
    <source>
        <dbReference type="Proteomes" id="UP000027195"/>
    </source>
</evidence>
<dbReference type="Pfam" id="PF00326">
    <property type="entry name" value="Peptidase_S9"/>
    <property type="match status" value="1"/>
</dbReference>
<dbReference type="InterPro" id="IPR029058">
    <property type="entry name" value="AB_hydrolase_fold"/>
</dbReference>
<dbReference type="GO" id="GO:0006508">
    <property type="term" value="P:proteolysis"/>
    <property type="evidence" value="ECO:0007669"/>
    <property type="project" value="InterPro"/>
</dbReference>
<dbReference type="GO" id="GO:0008236">
    <property type="term" value="F:serine-type peptidase activity"/>
    <property type="evidence" value="ECO:0007669"/>
    <property type="project" value="InterPro"/>
</dbReference>
<dbReference type="Proteomes" id="UP000027195">
    <property type="component" value="Unassembled WGS sequence"/>
</dbReference>
<organism evidence="3 4">
    <name type="scientific">Botryobasidium botryosum (strain FD-172 SS1)</name>
    <dbReference type="NCBI Taxonomy" id="930990"/>
    <lineage>
        <taxon>Eukaryota</taxon>
        <taxon>Fungi</taxon>
        <taxon>Dikarya</taxon>
        <taxon>Basidiomycota</taxon>
        <taxon>Agaricomycotina</taxon>
        <taxon>Agaricomycetes</taxon>
        <taxon>Cantharellales</taxon>
        <taxon>Botryobasidiaceae</taxon>
        <taxon>Botryobasidium</taxon>
    </lineage>
</organism>
<accession>A0A067M3M2</accession>
<gene>
    <name evidence="3" type="ORF">BOTBODRAFT_179158</name>
</gene>
<dbReference type="EMBL" id="KL198080">
    <property type="protein sequence ID" value="KDQ09300.1"/>
    <property type="molecule type" value="Genomic_DNA"/>
</dbReference>
<sequence>MALPFPKTTYVYHRLKQRGNVPDETYVDLGADVYLPYDSGEEVQAPEGGFPVFFLVHGGGFCIGDRDGFPVHEVQEALDRKWAVVTMDYPLSPAVKIVDMNHALQICNNSASGYLTLASGFLFFPRPSALISFYPASRFDSPDMIRAYTTAQLTGGVPWPVVSDEIIDKVHADPTIYVSTPFSDLLPRPEGAPPRHIQGDYLFRVCETGAHYINALGYDPRLPENKEKHDALAPYFNVDAHYPPTALVHGTADEVASVFQSTCMAEALAAKNVAYDLILIDGAPHVFDYIIPSREAPGWKESVGRAFDFAAKYV</sequence>
<proteinExistence type="predicted"/>
<dbReference type="STRING" id="930990.A0A067M3M2"/>
<dbReference type="PANTHER" id="PTHR48081">
    <property type="entry name" value="AB HYDROLASE SUPERFAMILY PROTEIN C4A8.06C"/>
    <property type="match status" value="1"/>
</dbReference>
<evidence type="ECO:0000256" key="1">
    <source>
        <dbReference type="ARBA" id="ARBA00022801"/>
    </source>
</evidence>
<feature type="domain" description="Peptidase S9 prolyl oligopeptidase catalytic" evidence="2">
    <location>
        <begin position="223"/>
        <end position="287"/>
    </location>
</feature>
<dbReference type="InParanoid" id="A0A067M3M2"/>
<dbReference type="OrthoDB" id="19653at2759"/>
<dbReference type="Gene3D" id="3.40.50.1820">
    <property type="entry name" value="alpha/beta hydrolase"/>
    <property type="match status" value="1"/>
</dbReference>
<evidence type="ECO:0000313" key="3">
    <source>
        <dbReference type="EMBL" id="KDQ09300.1"/>
    </source>
</evidence>
<dbReference type="InterPro" id="IPR001375">
    <property type="entry name" value="Peptidase_S9_cat"/>
</dbReference>
<name>A0A067M3M2_BOTB1</name>
<dbReference type="SUPFAM" id="SSF53474">
    <property type="entry name" value="alpha/beta-Hydrolases"/>
    <property type="match status" value="1"/>
</dbReference>
<reference evidence="4" key="1">
    <citation type="journal article" date="2014" name="Proc. Natl. Acad. Sci. U.S.A.">
        <title>Extensive sampling of basidiomycete genomes demonstrates inadequacy of the white-rot/brown-rot paradigm for wood decay fungi.</title>
        <authorList>
            <person name="Riley R."/>
            <person name="Salamov A.A."/>
            <person name="Brown D.W."/>
            <person name="Nagy L.G."/>
            <person name="Floudas D."/>
            <person name="Held B.W."/>
            <person name="Levasseur A."/>
            <person name="Lombard V."/>
            <person name="Morin E."/>
            <person name="Otillar R."/>
            <person name="Lindquist E.A."/>
            <person name="Sun H."/>
            <person name="LaButti K.M."/>
            <person name="Schmutz J."/>
            <person name="Jabbour D."/>
            <person name="Luo H."/>
            <person name="Baker S.E."/>
            <person name="Pisabarro A.G."/>
            <person name="Walton J.D."/>
            <person name="Blanchette R.A."/>
            <person name="Henrissat B."/>
            <person name="Martin F."/>
            <person name="Cullen D."/>
            <person name="Hibbett D.S."/>
            <person name="Grigoriev I.V."/>
        </authorList>
    </citation>
    <scope>NUCLEOTIDE SEQUENCE [LARGE SCALE GENOMIC DNA]</scope>
    <source>
        <strain evidence="4">FD-172 SS1</strain>
    </source>
</reference>
<keyword evidence="1" id="KW-0378">Hydrolase</keyword>
<dbReference type="HOGENOM" id="CLU_012494_9_2_1"/>
<dbReference type="AlphaFoldDB" id="A0A067M3M2"/>
<evidence type="ECO:0000259" key="2">
    <source>
        <dbReference type="Pfam" id="PF00326"/>
    </source>
</evidence>
<protein>
    <recommendedName>
        <fullName evidence="2">Peptidase S9 prolyl oligopeptidase catalytic domain-containing protein</fullName>
    </recommendedName>
</protein>
<keyword evidence="4" id="KW-1185">Reference proteome</keyword>